<proteinExistence type="predicted"/>
<comment type="caution">
    <text evidence="5">The sequence shown here is derived from an EMBL/GenBank/DDBJ whole genome shotgun (WGS) entry which is preliminary data.</text>
</comment>
<dbReference type="InterPro" id="IPR011711">
    <property type="entry name" value="GntR_C"/>
</dbReference>
<reference evidence="5 6" key="1">
    <citation type="submission" date="2016-08" db="EMBL/GenBank/DDBJ databases">
        <title>Draft genome of the agarase producing Sphingomonas sp. MCT13.</title>
        <authorList>
            <person name="D'Andrea M.M."/>
            <person name="Rossolini G.M."/>
            <person name="Thaller M.C."/>
        </authorList>
    </citation>
    <scope>NUCLEOTIDE SEQUENCE [LARGE SCALE GENOMIC DNA]</scope>
    <source>
        <strain evidence="5 6">MCT13</strain>
    </source>
</reference>
<dbReference type="RefSeq" id="WP_069321520.1">
    <property type="nucleotide sequence ID" value="NZ_MDDS01000057.1"/>
</dbReference>
<protein>
    <submittedName>
        <fullName evidence="5">GntR family transcriptional regulator</fullName>
    </submittedName>
</protein>
<keyword evidence="1" id="KW-0805">Transcription regulation</keyword>
<dbReference type="Proteomes" id="UP000094487">
    <property type="component" value="Unassembled WGS sequence"/>
</dbReference>
<dbReference type="OrthoDB" id="8680240at2"/>
<evidence type="ECO:0000313" key="5">
    <source>
        <dbReference type="EMBL" id="ODP36586.1"/>
    </source>
</evidence>
<evidence type="ECO:0000259" key="4">
    <source>
        <dbReference type="PROSITE" id="PS50949"/>
    </source>
</evidence>
<dbReference type="SMART" id="SM00345">
    <property type="entry name" value="HTH_GNTR"/>
    <property type="match status" value="1"/>
</dbReference>
<dbReference type="InterPro" id="IPR000524">
    <property type="entry name" value="Tscrpt_reg_HTH_GntR"/>
</dbReference>
<dbReference type="GO" id="GO:0003700">
    <property type="term" value="F:DNA-binding transcription factor activity"/>
    <property type="evidence" value="ECO:0007669"/>
    <property type="project" value="InterPro"/>
</dbReference>
<evidence type="ECO:0000256" key="1">
    <source>
        <dbReference type="ARBA" id="ARBA00023015"/>
    </source>
</evidence>
<dbReference type="SUPFAM" id="SSF46785">
    <property type="entry name" value="Winged helix' DNA-binding domain"/>
    <property type="match status" value="1"/>
</dbReference>
<gene>
    <name evidence="5" type="ORF">BFL28_04535</name>
</gene>
<organism evidence="5 6">
    <name type="scientific">Sphingomonas turrisvirgatae</name>
    <dbReference type="NCBI Taxonomy" id="1888892"/>
    <lineage>
        <taxon>Bacteria</taxon>
        <taxon>Pseudomonadati</taxon>
        <taxon>Pseudomonadota</taxon>
        <taxon>Alphaproteobacteria</taxon>
        <taxon>Sphingomonadales</taxon>
        <taxon>Sphingomonadaceae</taxon>
        <taxon>Sphingomonas</taxon>
    </lineage>
</organism>
<dbReference type="InterPro" id="IPR036388">
    <property type="entry name" value="WH-like_DNA-bd_sf"/>
</dbReference>
<evidence type="ECO:0000256" key="3">
    <source>
        <dbReference type="ARBA" id="ARBA00023163"/>
    </source>
</evidence>
<dbReference type="STRING" id="1888892.BFL28_04535"/>
<name>A0A1E3LS47_9SPHN</name>
<dbReference type="GO" id="GO:0003677">
    <property type="term" value="F:DNA binding"/>
    <property type="evidence" value="ECO:0007669"/>
    <property type="project" value="UniProtKB-KW"/>
</dbReference>
<dbReference type="AlphaFoldDB" id="A0A1E3LS47"/>
<dbReference type="CDD" id="cd07377">
    <property type="entry name" value="WHTH_GntR"/>
    <property type="match status" value="1"/>
</dbReference>
<keyword evidence="3" id="KW-0804">Transcription</keyword>
<evidence type="ECO:0000313" key="6">
    <source>
        <dbReference type="Proteomes" id="UP000094487"/>
    </source>
</evidence>
<feature type="domain" description="HTH gntR-type" evidence="4">
    <location>
        <begin position="9"/>
        <end position="76"/>
    </location>
</feature>
<evidence type="ECO:0000256" key="2">
    <source>
        <dbReference type="ARBA" id="ARBA00023125"/>
    </source>
</evidence>
<dbReference type="PANTHER" id="PTHR43537">
    <property type="entry name" value="TRANSCRIPTIONAL REGULATOR, GNTR FAMILY"/>
    <property type="match status" value="1"/>
</dbReference>
<dbReference type="PANTHER" id="PTHR43537:SF45">
    <property type="entry name" value="GNTR FAMILY REGULATORY PROTEIN"/>
    <property type="match status" value="1"/>
</dbReference>
<keyword evidence="6" id="KW-1185">Reference proteome</keyword>
<sequence>MADGDNMIIAVREQIADRLRSDIISGALAPNQKLTEEALAQRFGVSRGRIRDVLLELSKEGLLITRAHRGTMVNDIPAPDLQALMIKLRRQIEIFAIKRVIKDRPEGLFDQLQAAFQELTKRLREHDFAEVTKADIAFHRVILLAAGGEDLVNLWQPVILRMRMNYQRISTPEQAIAEHEAIIHAIQTGDAKAAIAAMEGNIR</sequence>
<dbReference type="Gene3D" id="1.20.120.530">
    <property type="entry name" value="GntR ligand-binding domain-like"/>
    <property type="match status" value="1"/>
</dbReference>
<dbReference type="InterPro" id="IPR008920">
    <property type="entry name" value="TF_FadR/GntR_C"/>
</dbReference>
<dbReference type="SUPFAM" id="SSF48008">
    <property type="entry name" value="GntR ligand-binding domain-like"/>
    <property type="match status" value="1"/>
</dbReference>
<dbReference type="SMART" id="SM00895">
    <property type="entry name" value="FCD"/>
    <property type="match status" value="1"/>
</dbReference>
<dbReference type="Pfam" id="PF07729">
    <property type="entry name" value="FCD"/>
    <property type="match status" value="1"/>
</dbReference>
<accession>A0A1E3LS47</accession>
<dbReference type="PROSITE" id="PS50949">
    <property type="entry name" value="HTH_GNTR"/>
    <property type="match status" value="1"/>
</dbReference>
<dbReference type="PRINTS" id="PR00035">
    <property type="entry name" value="HTHGNTR"/>
</dbReference>
<dbReference type="Gene3D" id="1.10.10.10">
    <property type="entry name" value="Winged helix-like DNA-binding domain superfamily/Winged helix DNA-binding domain"/>
    <property type="match status" value="1"/>
</dbReference>
<keyword evidence="2" id="KW-0238">DNA-binding</keyword>
<dbReference type="InterPro" id="IPR036390">
    <property type="entry name" value="WH_DNA-bd_sf"/>
</dbReference>
<dbReference type="Pfam" id="PF00392">
    <property type="entry name" value="GntR"/>
    <property type="match status" value="1"/>
</dbReference>
<dbReference type="EMBL" id="MDDS01000057">
    <property type="protein sequence ID" value="ODP36586.1"/>
    <property type="molecule type" value="Genomic_DNA"/>
</dbReference>